<gene>
    <name evidence="1" type="ORF">MNEG_14247</name>
</gene>
<dbReference type="KEGG" id="mng:MNEG_14247"/>
<dbReference type="RefSeq" id="XP_013892735.1">
    <property type="nucleotide sequence ID" value="XM_014037281.1"/>
</dbReference>
<accession>A0A0D2MF26</accession>
<dbReference type="Proteomes" id="UP000054498">
    <property type="component" value="Unassembled WGS sequence"/>
</dbReference>
<evidence type="ECO:0000313" key="2">
    <source>
        <dbReference type="Proteomes" id="UP000054498"/>
    </source>
</evidence>
<dbReference type="EMBL" id="KK104573">
    <property type="protein sequence ID" value="KIY93715.1"/>
    <property type="molecule type" value="Genomic_DNA"/>
</dbReference>
<dbReference type="AlphaFoldDB" id="A0A0D2MF26"/>
<evidence type="ECO:0000313" key="1">
    <source>
        <dbReference type="EMBL" id="KIY93715.1"/>
    </source>
</evidence>
<organism evidence="1 2">
    <name type="scientific">Monoraphidium neglectum</name>
    <dbReference type="NCBI Taxonomy" id="145388"/>
    <lineage>
        <taxon>Eukaryota</taxon>
        <taxon>Viridiplantae</taxon>
        <taxon>Chlorophyta</taxon>
        <taxon>core chlorophytes</taxon>
        <taxon>Chlorophyceae</taxon>
        <taxon>CS clade</taxon>
        <taxon>Sphaeropleales</taxon>
        <taxon>Selenastraceae</taxon>
        <taxon>Monoraphidium</taxon>
    </lineage>
</organism>
<proteinExistence type="predicted"/>
<protein>
    <submittedName>
        <fullName evidence="1">Uncharacterized protein</fullName>
    </submittedName>
</protein>
<sequence>MHPRLRSQDNLWAATNGTTNDVATFFGAQPTSTRVGGKLQYVFLAGTDYNFTVTGSGGASCTGTAKITPCTPVCKNVQVNVTATSATSACSVSIGANIFDTSATGFFDTASLGTTATTALLTAVNGTLLAAPQQYPQGTYSVQAQGLAA</sequence>
<name>A0A0D2MF26_9CHLO</name>
<dbReference type="GeneID" id="25731790"/>
<keyword evidence="2" id="KW-1185">Reference proteome</keyword>
<reference evidence="1 2" key="1">
    <citation type="journal article" date="2013" name="BMC Genomics">
        <title>Reconstruction of the lipid metabolism for the microalga Monoraphidium neglectum from its genome sequence reveals characteristics suitable for biofuel production.</title>
        <authorList>
            <person name="Bogen C."/>
            <person name="Al-Dilaimi A."/>
            <person name="Albersmeier A."/>
            <person name="Wichmann J."/>
            <person name="Grundmann M."/>
            <person name="Rupp O."/>
            <person name="Lauersen K.J."/>
            <person name="Blifernez-Klassen O."/>
            <person name="Kalinowski J."/>
            <person name="Goesmann A."/>
            <person name="Mussgnug J.H."/>
            <person name="Kruse O."/>
        </authorList>
    </citation>
    <scope>NUCLEOTIDE SEQUENCE [LARGE SCALE GENOMIC DNA]</scope>
    <source>
        <strain evidence="1 2">SAG 48.87</strain>
    </source>
</reference>